<accession>A0A4Y2GW15</accession>
<dbReference type="EMBL" id="BGPR01001560">
    <property type="protein sequence ID" value="GBM56718.1"/>
    <property type="molecule type" value="Genomic_DNA"/>
</dbReference>
<dbReference type="Proteomes" id="UP000499080">
    <property type="component" value="Unassembled WGS sequence"/>
</dbReference>
<comment type="caution">
    <text evidence="1">The sequence shown here is derived from an EMBL/GenBank/DDBJ whole genome shotgun (WGS) entry which is preliminary data.</text>
</comment>
<proteinExistence type="predicted"/>
<gene>
    <name evidence="1" type="ORF">AVEN_224763_1</name>
</gene>
<protein>
    <submittedName>
        <fullName evidence="1">Uncharacterized protein</fullName>
    </submittedName>
</protein>
<reference evidence="1 2" key="1">
    <citation type="journal article" date="2019" name="Sci. Rep.">
        <title>Orb-weaving spider Araneus ventricosus genome elucidates the spidroin gene catalogue.</title>
        <authorList>
            <person name="Kono N."/>
            <person name="Nakamura H."/>
            <person name="Ohtoshi R."/>
            <person name="Moran D.A.P."/>
            <person name="Shinohara A."/>
            <person name="Yoshida Y."/>
            <person name="Fujiwara M."/>
            <person name="Mori M."/>
            <person name="Tomita M."/>
            <person name="Arakawa K."/>
        </authorList>
    </citation>
    <scope>NUCLEOTIDE SEQUENCE [LARGE SCALE GENOMIC DNA]</scope>
</reference>
<organism evidence="1 2">
    <name type="scientific">Araneus ventricosus</name>
    <name type="common">Orbweaver spider</name>
    <name type="synonym">Epeira ventricosa</name>
    <dbReference type="NCBI Taxonomy" id="182803"/>
    <lineage>
        <taxon>Eukaryota</taxon>
        <taxon>Metazoa</taxon>
        <taxon>Ecdysozoa</taxon>
        <taxon>Arthropoda</taxon>
        <taxon>Chelicerata</taxon>
        <taxon>Arachnida</taxon>
        <taxon>Araneae</taxon>
        <taxon>Araneomorphae</taxon>
        <taxon>Entelegynae</taxon>
        <taxon>Araneoidea</taxon>
        <taxon>Araneidae</taxon>
        <taxon>Araneus</taxon>
    </lineage>
</organism>
<sequence length="108" mass="12636">MTGFVVERSNLRGVDGRATDARGMVLFRSFFIFDFKTEHKRIYVISPWCSLRLAPGTFLTPFDTPMLGSDARCQNREYHSEEFVSTQLSYSEKELLEMWHYIDASSFY</sequence>
<dbReference type="AlphaFoldDB" id="A0A4Y2GW15"/>
<name>A0A4Y2GW15_ARAVE</name>
<evidence type="ECO:0000313" key="1">
    <source>
        <dbReference type="EMBL" id="GBM56718.1"/>
    </source>
</evidence>
<keyword evidence="2" id="KW-1185">Reference proteome</keyword>
<evidence type="ECO:0000313" key="2">
    <source>
        <dbReference type="Proteomes" id="UP000499080"/>
    </source>
</evidence>